<protein>
    <submittedName>
        <fullName evidence="1">Uncharacterized protein</fullName>
    </submittedName>
</protein>
<accession>A0AC61L429</accession>
<reference evidence="1" key="1">
    <citation type="submission" date="2018-01" db="EMBL/GenBank/DDBJ databases">
        <authorList>
            <person name="Krukenberg V."/>
        </authorList>
    </citation>
    <scope>NUCLEOTIDE SEQUENCE</scope>
    <source>
        <strain evidence="1">E20ANME2</strain>
    </source>
</reference>
<sequence length="459" mass="49760">MAGYEHKKIAAAMIIAAFLVATLTATADDAGGQVSIIIFFDLDCSHCKDADRVLDRIEGQFGDRILISEYNSNTATGIELMDGYGIVEVPSVVVQEREVILYSDYENNLSKLESLLVSSINNALYDPEIEIYKEISPVKLNPGENVTVTISMENKKNITTDVMLIDSYPGFFSIIEGETAWNGTLSPGAVKNITYVARVDPKAHSGNHKIEGAQISCRSRGTDKSSVSNTAIIQISVALTLFTVFLAGLIAGANPCLFAVVAFMAAMILSNTEKKLEVIKFIVFFSFGIFLVYLLTGIGLLSFASDLGSLNLVLGAITIALGSMHIYDYFYIKIKAKSLFESSKFMKGVMERMVKENSTLSALGLGALFSLVKAPCVGAIYLTILNLIAVQKAELEGIVYLCMYNFGVILPILIIGTAIVVGLSPTKVDRFRKEKRAVIRLVTGIILVALGVFLTFGVI</sequence>
<dbReference type="Proteomes" id="UP000248329">
    <property type="component" value="Unassembled WGS sequence"/>
</dbReference>
<proteinExistence type="predicted"/>
<evidence type="ECO:0000313" key="1">
    <source>
        <dbReference type="EMBL" id="PXF61009.1"/>
    </source>
</evidence>
<organism evidence="1 2">
    <name type="scientific">Candidatus Methanogaster sp</name>
    <dbReference type="NCBI Taxonomy" id="3386292"/>
    <lineage>
        <taxon>Archaea</taxon>
        <taxon>Methanobacteriati</taxon>
        <taxon>Methanobacteriota</taxon>
        <taxon>Stenosarchaea group</taxon>
        <taxon>Methanomicrobia</taxon>
        <taxon>Methanosarcinales</taxon>
        <taxon>ANME-2 cluster</taxon>
        <taxon>Candidatus Methanogasteraceae</taxon>
        <taxon>Candidatus Methanogaster</taxon>
    </lineage>
</organism>
<gene>
    <name evidence="1" type="ORF">C4B59_06590</name>
</gene>
<comment type="caution">
    <text evidence="1">The sequence shown here is derived from an EMBL/GenBank/DDBJ whole genome shotgun (WGS) entry which is preliminary data.</text>
</comment>
<evidence type="ECO:0000313" key="2">
    <source>
        <dbReference type="Proteomes" id="UP000248329"/>
    </source>
</evidence>
<name>A0AC61L429_9EURY</name>
<dbReference type="EMBL" id="PQXF01000009">
    <property type="protein sequence ID" value="PXF61009.1"/>
    <property type="molecule type" value="Genomic_DNA"/>
</dbReference>